<accession>A0ABM3ZLK4</accession>
<dbReference type="PANTHER" id="PTHR21765">
    <property type="entry name" value="SIMILAR TO CHROMODOMAIN-HELICASE-DNA-BINDING PROTEIN 1 (CHD-1)"/>
    <property type="match status" value="1"/>
</dbReference>
<comment type="subcellular location">
    <subcellularLocation>
        <location evidence="1">Nucleus</location>
    </subcellularLocation>
</comment>
<protein>
    <submittedName>
        <fullName evidence="5">CHD1 helical C-terminal domain containing protein 1 isoform X1</fullName>
    </submittedName>
</protein>
<dbReference type="SMART" id="SM01176">
    <property type="entry name" value="DUF4208"/>
    <property type="match status" value="1"/>
</dbReference>
<keyword evidence="4" id="KW-1185">Reference proteome</keyword>
<evidence type="ECO:0000259" key="3">
    <source>
        <dbReference type="SMART" id="SM01176"/>
    </source>
</evidence>
<dbReference type="RefSeq" id="XP_060549257.1">
    <property type="nucleotide sequence ID" value="XM_060693274.1"/>
</dbReference>
<evidence type="ECO:0000313" key="5">
    <source>
        <dbReference type="RefSeq" id="XP_060549257.1"/>
    </source>
</evidence>
<dbReference type="InterPro" id="IPR039880">
    <property type="entry name" value="CHCT1-like"/>
</dbReference>
<evidence type="ECO:0000256" key="2">
    <source>
        <dbReference type="ARBA" id="ARBA00023242"/>
    </source>
</evidence>
<dbReference type="PANTHER" id="PTHR21765:SF1">
    <property type="entry name" value="CHD1 HELICAL C-TERMINAL DOMAIN CONTAINING PROTEIN 1"/>
    <property type="match status" value="1"/>
</dbReference>
<dbReference type="InterPro" id="IPR025260">
    <property type="entry name" value="CHD1-like_C"/>
</dbReference>
<name>A0ABM3ZLK4_PANGU</name>
<reference evidence="5" key="1">
    <citation type="submission" date="2025-08" db="UniProtKB">
        <authorList>
            <consortium name="RefSeq"/>
        </authorList>
    </citation>
    <scope>IDENTIFICATION</scope>
    <source>
        <tissue evidence="5">Blood</tissue>
    </source>
</reference>
<sequence>MRRSRCSTPLLATTRPLTFCQLNEAAVGGALAGMVPIEVRLVHYVGGFSEDAFKICKEYLRPFKKTLQRLNLPKDYPKERKLICTRKNLNILGDHINMFLLYYCKSWELKHWKKMLWRFVSLFSTLDEKQLYKLYRYSKTDQFTKFLKVYCRLEYADMANLPSNKKWAKLRDRWRLASCGVKMQEGYLHSLPESWDFPEGNVPTERCSTTQEKEVMEQHCATCDVFDALSVTTNEETASSPSSNVY</sequence>
<proteinExistence type="predicted"/>
<dbReference type="Pfam" id="PF13907">
    <property type="entry name" value="CHD1-like_C"/>
    <property type="match status" value="1"/>
</dbReference>
<evidence type="ECO:0000313" key="4">
    <source>
        <dbReference type="Proteomes" id="UP001652622"/>
    </source>
</evidence>
<keyword evidence="2" id="KW-0539">Nucleus</keyword>
<feature type="domain" description="Chromodomain-helicase-DNA-binding protein 1-like C-terminal" evidence="3">
    <location>
        <begin position="35"/>
        <end position="138"/>
    </location>
</feature>
<dbReference type="Proteomes" id="UP001652622">
    <property type="component" value="Unplaced"/>
</dbReference>
<organism evidence="4 5">
    <name type="scientific">Pantherophis guttatus</name>
    <name type="common">Corn snake</name>
    <name type="synonym">Elaphe guttata</name>
    <dbReference type="NCBI Taxonomy" id="94885"/>
    <lineage>
        <taxon>Eukaryota</taxon>
        <taxon>Metazoa</taxon>
        <taxon>Chordata</taxon>
        <taxon>Craniata</taxon>
        <taxon>Vertebrata</taxon>
        <taxon>Euteleostomi</taxon>
        <taxon>Lepidosauria</taxon>
        <taxon>Squamata</taxon>
        <taxon>Bifurcata</taxon>
        <taxon>Unidentata</taxon>
        <taxon>Episquamata</taxon>
        <taxon>Toxicofera</taxon>
        <taxon>Serpentes</taxon>
        <taxon>Colubroidea</taxon>
        <taxon>Colubridae</taxon>
        <taxon>Colubrinae</taxon>
        <taxon>Pantherophis</taxon>
    </lineage>
</organism>
<evidence type="ECO:0000256" key="1">
    <source>
        <dbReference type="ARBA" id="ARBA00004123"/>
    </source>
</evidence>
<gene>
    <name evidence="5" type="primary">CHCT1</name>
</gene>
<dbReference type="GeneID" id="117656200"/>